<evidence type="ECO:0000256" key="5">
    <source>
        <dbReference type="ARBA" id="ARBA00022670"/>
    </source>
</evidence>
<comment type="caution">
    <text evidence="14">The sequence shown here is derived from an EMBL/GenBank/DDBJ whole genome shotgun (WGS) entry which is preliminary data.</text>
</comment>
<dbReference type="OrthoDB" id="9806388at2"/>
<dbReference type="InterPro" id="IPR029149">
    <property type="entry name" value="Creatin/AminoP/Spt16_N"/>
</dbReference>
<reference evidence="14 15" key="1">
    <citation type="submission" date="2018-08" db="EMBL/GenBank/DDBJ databases">
        <title>Wenzhouxiangella salilacus sp. nov., a novel bacterium isolated from a saline lake in Xinjiang Province, China.</title>
        <authorList>
            <person name="Han S."/>
        </authorList>
    </citation>
    <scope>NUCLEOTIDE SEQUENCE [LARGE SCALE GENOMIC DNA]</scope>
    <source>
        <strain evidence="14 15">XDB06</strain>
    </source>
</reference>
<keyword evidence="7" id="KW-0378">Hydrolase</keyword>
<dbReference type="InterPro" id="IPR000994">
    <property type="entry name" value="Pept_M24"/>
</dbReference>
<keyword evidence="6" id="KW-0479">Metal-binding</keyword>
<name>A0A3E1KAD1_9GAMM</name>
<sequence>MIRSEEFARRRHRLMEEAGPGALIVLAAAPERLRNGDTFYPYRQDSDFLYLTGLDEPEAVLVLRPGSESGEQILFLRERDPDRERWDGPRLGLDGAIERLGMDDAFPIGDLDDILPGMMEGCERIYHLVGKDVQLDQRIIGWRNRLRAEQRGSHGPGEIVALEPLLHEQRLIKSRDEIRCMQRAAKVSAAAVSRAMRACRPGMNETELMAELHYEYTRNGCPAAYLPIVAGGDNACVLHYIRNDQALPDEGLVLIDAGCELHGYAADISRTFPVGGRFSSAQRDLYDVVLAAQHAAIDQVRPGRPFEAFHDAAVQTLTRGLIDLGLLSGSLDENLEEGHYRRFYMHKTGHWLGLDVHDVGDYRIDEQSRVLEKNMVTTVEPGLYIDDRVDIPEHFRNVGIRIEDDIRVTDDEPENLTRAVPTDPDEIEALMQS</sequence>
<dbReference type="FunFam" id="3.90.230.10:FF:000002">
    <property type="entry name" value="Xaa-Pro aminopeptidase 3"/>
    <property type="match status" value="1"/>
</dbReference>
<evidence type="ECO:0000256" key="11">
    <source>
        <dbReference type="ARBA" id="ARBA00075356"/>
    </source>
</evidence>
<keyword evidence="15" id="KW-1185">Reference proteome</keyword>
<accession>A0A3E1KAD1</accession>
<dbReference type="AlphaFoldDB" id="A0A3E1KAD1"/>
<evidence type="ECO:0000256" key="2">
    <source>
        <dbReference type="ARBA" id="ARBA00001936"/>
    </source>
</evidence>
<evidence type="ECO:0000313" key="14">
    <source>
        <dbReference type="EMBL" id="RFF31284.1"/>
    </source>
</evidence>
<evidence type="ECO:0000256" key="12">
    <source>
        <dbReference type="ARBA" id="ARBA00081411"/>
    </source>
</evidence>
<evidence type="ECO:0000256" key="8">
    <source>
        <dbReference type="ARBA" id="ARBA00023049"/>
    </source>
</evidence>
<dbReference type="Pfam" id="PF05195">
    <property type="entry name" value="AMP_N"/>
    <property type="match status" value="1"/>
</dbReference>
<evidence type="ECO:0000256" key="4">
    <source>
        <dbReference type="ARBA" id="ARBA00012574"/>
    </source>
</evidence>
<dbReference type="InterPro" id="IPR007865">
    <property type="entry name" value="Aminopep_P_N"/>
</dbReference>
<comment type="similarity">
    <text evidence="3">Belongs to the peptidase M24B family.</text>
</comment>
<dbReference type="SUPFAM" id="SSF53092">
    <property type="entry name" value="Creatinase/prolidase N-terminal domain"/>
    <property type="match status" value="1"/>
</dbReference>
<evidence type="ECO:0000256" key="9">
    <source>
        <dbReference type="ARBA" id="ARBA00023211"/>
    </source>
</evidence>
<dbReference type="InterPro" id="IPR036005">
    <property type="entry name" value="Creatinase/aminopeptidase-like"/>
</dbReference>
<dbReference type="GO" id="GO:0006508">
    <property type="term" value="P:proteolysis"/>
    <property type="evidence" value="ECO:0007669"/>
    <property type="project" value="UniProtKB-KW"/>
</dbReference>
<dbReference type="SUPFAM" id="SSF55920">
    <property type="entry name" value="Creatinase/aminopeptidase"/>
    <property type="match status" value="1"/>
</dbReference>
<dbReference type="RefSeq" id="WP_116650132.1">
    <property type="nucleotide sequence ID" value="NZ_QUZK01000022.1"/>
</dbReference>
<evidence type="ECO:0000256" key="7">
    <source>
        <dbReference type="ARBA" id="ARBA00022801"/>
    </source>
</evidence>
<keyword evidence="5" id="KW-0645">Protease</keyword>
<organism evidence="14 15">
    <name type="scientific">Wenzhouxiangella sediminis</name>
    <dbReference type="NCBI Taxonomy" id="1792836"/>
    <lineage>
        <taxon>Bacteria</taxon>
        <taxon>Pseudomonadati</taxon>
        <taxon>Pseudomonadota</taxon>
        <taxon>Gammaproteobacteria</taxon>
        <taxon>Chromatiales</taxon>
        <taxon>Wenzhouxiangellaceae</taxon>
        <taxon>Wenzhouxiangella</taxon>
    </lineage>
</organism>
<evidence type="ECO:0000256" key="6">
    <source>
        <dbReference type="ARBA" id="ARBA00022723"/>
    </source>
</evidence>
<dbReference type="SMART" id="SM01011">
    <property type="entry name" value="AMP_N"/>
    <property type="match status" value="1"/>
</dbReference>
<comment type="catalytic activity">
    <reaction evidence="1">
        <text>Release of any N-terminal amino acid, including proline, that is linked to proline, even from a dipeptide or tripeptide.</text>
        <dbReference type="EC" id="3.4.11.9"/>
    </reaction>
</comment>
<dbReference type="CDD" id="cd01087">
    <property type="entry name" value="Prolidase"/>
    <property type="match status" value="1"/>
</dbReference>
<keyword evidence="8" id="KW-0482">Metalloprotease</keyword>
<evidence type="ECO:0000256" key="10">
    <source>
        <dbReference type="ARBA" id="ARBA00069363"/>
    </source>
</evidence>
<evidence type="ECO:0000313" key="15">
    <source>
        <dbReference type="Proteomes" id="UP000260351"/>
    </source>
</evidence>
<dbReference type="PANTHER" id="PTHR43226:SF4">
    <property type="entry name" value="XAA-PRO AMINOPEPTIDASE 3"/>
    <property type="match status" value="1"/>
</dbReference>
<evidence type="ECO:0000259" key="13">
    <source>
        <dbReference type="SMART" id="SM01011"/>
    </source>
</evidence>
<dbReference type="Proteomes" id="UP000260351">
    <property type="component" value="Unassembled WGS sequence"/>
</dbReference>
<evidence type="ECO:0000256" key="1">
    <source>
        <dbReference type="ARBA" id="ARBA00001424"/>
    </source>
</evidence>
<dbReference type="Pfam" id="PF00557">
    <property type="entry name" value="Peptidase_M24"/>
    <property type="match status" value="1"/>
</dbReference>
<dbReference type="Gene3D" id="3.40.350.10">
    <property type="entry name" value="Creatinase/prolidase N-terminal domain"/>
    <property type="match status" value="1"/>
</dbReference>
<evidence type="ECO:0000256" key="3">
    <source>
        <dbReference type="ARBA" id="ARBA00008766"/>
    </source>
</evidence>
<dbReference type="InterPro" id="IPR052433">
    <property type="entry name" value="X-Pro_dipept-like"/>
</dbReference>
<feature type="domain" description="Aminopeptidase P N-terminal" evidence="13">
    <location>
        <begin position="2"/>
        <end position="136"/>
    </location>
</feature>
<gene>
    <name evidence="14" type="ORF">DZC52_05590</name>
</gene>
<dbReference type="GO" id="GO:0030145">
    <property type="term" value="F:manganese ion binding"/>
    <property type="evidence" value="ECO:0007669"/>
    <property type="project" value="InterPro"/>
</dbReference>
<proteinExistence type="inferred from homology"/>
<dbReference type="EMBL" id="QUZK01000022">
    <property type="protein sequence ID" value="RFF31284.1"/>
    <property type="molecule type" value="Genomic_DNA"/>
</dbReference>
<dbReference type="Gene3D" id="3.90.230.10">
    <property type="entry name" value="Creatinase/methionine aminopeptidase superfamily"/>
    <property type="match status" value="1"/>
</dbReference>
<dbReference type="PANTHER" id="PTHR43226">
    <property type="entry name" value="XAA-PRO AMINOPEPTIDASE 3"/>
    <property type="match status" value="1"/>
</dbReference>
<dbReference type="GO" id="GO:0070006">
    <property type="term" value="F:metalloaminopeptidase activity"/>
    <property type="evidence" value="ECO:0007669"/>
    <property type="project" value="InterPro"/>
</dbReference>
<protein>
    <recommendedName>
        <fullName evidence="10">Xaa-Pro aminopeptidase</fullName>
        <ecNumber evidence="4">3.4.11.9</ecNumber>
    </recommendedName>
    <alternativeName>
        <fullName evidence="11">Aminopeptidase P II</fullName>
    </alternativeName>
    <alternativeName>
        <fullName evidence="12">X-Pro aminopeptidase</fullName>
    </alternativeName>
</protein>
<comment type="cofactor">
    <cofactor evidence="2">
        <name>Mn(2+)</name>
        <dbReference type="ChEBI" id="CHEBI:29035"/>
    </cofactor>
</comment>
<dbReference type="GO" id="GO:0005829">
    <property type="term" value="C:cytosol"/>
    <property type="evidence" value="ECO:0007669"/>
    <property type="project" value="TreeGrafter"/>
</dbReference>
<keyword evidence="9" id="KW-0464">Manganese</keyword>
<dbReference type="EC" id="3.4.11.9" evidence="4"/>